<gene>
    <name evidence="1" type="ORF">METZ01_LOCUS133184</name>
</gene>
<dbReference type="AlphaFoldDB" id="A0A381YTQ4"/>
<evidence type="ECO:0000313" key="1">
    <source>
        <dbReference type="EMBL" id="SVA80330.1"/>
    </source>
</evidence>
<proteinExistence type="predicted"/>
<dbReference type="EMBL" id="UINC01019022">
    <property type="protein sequence ID" value="SVA80330.1"/>
    <property type="molecule type" value="Genomic_DNA"/>
</dbReference>
<accession>A0A381YTQ4</accession>
<reference evidence="1" key="1">
    <citation type="submission" date="2018-05" db="EMBL/GenBank/DDBJ databases">
        <authorList>
            <person name="Lanie J.A."/>
            <person name="Ng W.-L."/>
            <person name="Kazmierczak K.M."/>
            <person name="Andrzejewski T.M."/>
            <person name="Davidsen T.M."/>
            <person name="Wayne K.J."/>
            <person name="Tettelin H."/>
            <person name="Glass J.I."/>
            <person name="Rusch D."/>
            <person name="Podicherti R."/>
            <person name="Tsui H.-C.T."/>
            <person name="Winkler M.E."/>
        </authorList>
    </citation>
    <scope>NUCLEOTIDE SEQUENCE</scope>
</reference>
<protein>
    <submittedName>
        <fullName evidence="1">Uncharacterized protein</fullName>
    </submittedName>
</protein>
<name>A0A381YTQ4_9ZZZZ</name>
<organism evidence="1">
    <name type="scientific">marine metagenome</name>
    <dbReference type="NCBI Taxonomy" id="408172"/>
    <lineage>
        <taxon>unclassified sequences</taxon>
        <taxon>metagenomes</taxon>
        <taxon>ecological metagenomes</taxon>
    </lineage>
</organism>
<sequence>MANDFKSFSKSNIAIDSGTYSTVYTVPYTATDVEAILLEVDIANTHASNDITVDVKVNKNSGGTGGTDDIFVVKNAPVPVGGALKVVSGQKIVLMSTSTGVDTVTVAASAASSADCIVSVLEDV</sequence>